<accession>A0ACB9RGK6</accession>
<organism evidence="1 2">
    <name type="scientific">Melastoma candidum</name>
    <dbReference type="NCBI Taxonomy" id="119954"/>
    <lineage>
        <taxon>Eukaryota</taxon>
        <taxon>Viridiplantae</taxon>
        <taxon>Streptophyta</taxon>
        <taxon>Embryophyta</taxon>
        <taxon>Tracheophyta</taxon>
        <taxon>Spermatophyta</taxon>
        <taxon>Magnoliopsida</taxon>
        <taxon>eudicotyledons</taxon>
        <taxon>Gunneridae</taxon>
        <taxon>Pentapetalae</taxon>
        <taxon>rosids</taxon>
        <taxon>malvids</taxon>
        <taxon>Myrtales</taxon>
        <taxon>Melastomataceae</taxon>
        <taxon>Melastomatoideae</taxon>
        <taxon>Melastomateae</taxon>
        <taxon>Melastoma</taxon>
    </lineage>
</organism>
<evidence type="ECO:0000313" key="1">
    <source>
        <dbReference type="EMBL" id="KAI4377567.1"/>
    </source>
</evidence>
<keyword evidence="2" id="KW-1185">Reference proteome</keyword>
<dbReference type="Proteomes" id="UP001057402">
    <property type="component" value="Chromosome 4"/>
</dbReference>
<comment type="caution">
    <text evidence="1">The sequence shown here is derived from an EMBL/GenBank/DDBJ whole genome shotgun (WGS) entry which is preliminary data.</text>
</comment>
<dbReference type="EMBL" id="CM042883">
    <property type="protein sequence ID" value="KAI4377567.1"/>
    <property type="molecule type" value="Genomic_DNA"/>
</dbReference>
<sequence length="90" mass="9524">MVPSGQVCDSSLEKGQLYIFRVGAGQAIKGLAEGILSMKVGGKRRLYIPGSLAFPKGLTSAPGRPRVTPSCLMSAWSVYQALKINELPSS</sequence>
<reference evidence="2" key="1">
    <citation type="journal article" date="2023" name="Front. Plant Sci.">
        <title>Chromosomal-level genome assembly of Melastoma candidum provides insights into trichome evolution.</title>
        <authorList>
            <person name="Zhong Y."/>
            <person name="Wu W."/>
            <person name="Sun C."/>
            <person name="Zou P."/>
            <person name="Liu Y."/>
            <person name="Dai S."/>
            <person name="Zhou R."/>
        </authorList>
    </citation>
    <scope>NUCLEOTIDE SEQUENCE [LARGE SCALE GENOMIC DNA]</scope>
</reference>
<gene>
    <name evidence="1" type="ORF">MLD38_015171</name>
</gene>
<protein>
    <submittedName>
        <fullName evidence="1">Uncharacterized protein</fullName>
    </submittedName>
</protein>
<proteinExistence type="predicted"/>
<name>A0ACB9RGK6_9MYRT</name>
<evidence type="ECO:0000313" key="2">
    <source>
        <dbReference type="Proteomes" id="UP001057402"/>
    </source>
</evidence>